<accession>A0ABQ2UTM2</accession>
<organism evidence="1 2">
    <name type="scientific">Lentzea flava</name>
    <dbReference type="NCBI Taxonomy" id="103732"/>
    <lineage>
        <taxon>Bacteria</taxon>
        <taxon>Bacillati</taxon>
        <taxon>Actinomycetota</taxon>
        <taxon>Actinomycetes</taxon>
        <taxon>Pseudonocardiales</taxon>
        <taxon>Pseudonocardiaceae</taxon>
        <taxon>Lentzea</taxon>
    </lineage>
</organism>
<keyword evidence="2" id="KW-1185">Reference proteome</keyword>
<dbReference type="Gene3D" id="3.30.559.30">
    <property type="entry name" value="Nonribosomal peptide synthetase, condensation domain"/>
    <property type="match status" value="1"/>
</dbReference>
<evidence type="ECO:0000313" key="1">
    <source>
        <dbReference type="EMBL" id="GGU51002.1"/>
    </source>
</evidence>
<comment type="caution">
    <text evidence="1">The sequence shown here is derived from an EMBL/GenBank/DDBJ whole genome shotgun (WGS) entry which is preliminary data.</text>
</comment>
<dbReference type="SUPFAM" id="SSF52777">
    <property type="entry name" value="CoA-dependent acyltransferases"/>
    <property type="match status" value="1"/>
</dbReference>
<evidence type="ECO:0000313" key="2">
    <source>
        <dbReference type="Proteomes" id="UP000649573"/>
    </source>
</evidence>
<dbReference type="InterPro" id="IPR023213">
    <property type="entry name" value="CAT-like_dom_sf"/>
</dbReference>
<gene>
    <name evidence="1" type="ORF">GCM10010178_49740</name>
</gene>
<proteinExistence type="predicted"/>
<dbReference type="EMBL" id="BMRE01000023">
    <property type="protein sequence ID" value="GGU51002.1"/>
    <property type="molecule type" value="Genomic_DNA"/>
</dbReference>
<dbReference type="Proteomes" id="UP000649573">
    <property type="component" value="Unassembled WGS sequence"/>
</dbReference>
<protein>
    <submittedName>
        <fullName evidence="1">Uncharacterized protein</fullName>
    </submittedName>
</protein>
<reference evidence="2" key="1">
    <citation type="journal article" date="2019" name="Int. J. Syst. Evol. Microbiol.">
        <title>The Global Catalogue of Microorganisms (GCM) 10K type strain sequencing project: providing services to taxonomists for standard genome sequencing and annotation.</title>
        <authorList>
            <consortium name="The Broad Institute Genomics Platform"/>
            <consortium name="The Broad Institute Genome Sequencing Center for Infectious Disease"/>
            <person name="Wu L."/>
            <person name="Ma J."/>
        </authorList>
    </citation>
    <scope>NUCLEOTIDE SEQUENCE [LARGE SCALE GENOMIC DNA]</scope>
    <source>
        <strain evidence="2">JCM 3296</strain>
    </source>
</reference>
<sequence>MVFHNYPLDAATLTRMGTVTARGVEVRDGTHYPLSLVARLDRDALALRIDDRPDAWGEEEARALLSKLTNHLQQMALPLSTTQQVVAARTSA</sequence>
<dbReference type="RefSeq" id="WP_189256121.1">
    <property type="nucleotide sequence ID" value="NZ_BMRE01000023.1"/>
</dbReference>
<name>A0ABQ2UTM2_9PSEU</name>
<dbReference type="Gene3D" id="3.30.559.10">
    <property type="entry name" value="Chloramphenicol acetyltransferase-like domain"/>
    <property type="match status" value="1"/>
</dbReference>